<dbReference type="GeneID" id="19017657"/>
<accession>K8EAI1</accession>
<feature type="transmembrane region" description="Helical" evidence="1">
    <location>
        <begin position="109"/>
        <end position="128"/>
    </location>
</feature>
<evidence type="ECO:0000313" key="2">
    <source>
        <dbReference type="EMBL" id="CCO14724.1"/>
    </source>
</evidence>
<organism evidence="2 3">
    <name type="scientific">Bathycoccus prasinos</name>
    <dbReference type="NCBI Taxonomy" id="41875"/>
    <lineage>
        <taxon>Eukaryota</taxon>
        <taxon>Viridiplantae</taxon>
        <taxon>Chlorophyta</taxon>
        <taxon>Mamiellophyceae</taxon>
        <taxon>Mamiellales</taxon>
        <taxon>Bathycoccaceae</taxon>
        <taxon>Bathycoccus</taxon>
    </lineage>
</organism>
<dbReference type="Proteomes" id="UP000198341">
    <property type="component" value="Chromosome 2"/>
</dbReference>
<proteinExistence type="predicted"/>
<dbReference type="RefSeq" id="XP_007514484.1">
    <property type="nucleotide sequence ID" value="XM_007514422.1"/>
</dbReference>
<protein>
    <submittedName>
        <fullName evidence="2">Uncharacterized protein</fullName>
    </submittedName>
</protein>
<reference evidence="2 3" key="1">
    <citation type="submission" date="2011-10" db="EMBL/GenBank/DDBJ databases">
        <authorList>
            <person name="Genoscope - CEA"/>
        </authorList>
    </citation>
    <scope>NUCLEOTIDE SEQUENCE [LARGE SCALE GENOMIC DNA]</scope>
    <source>
        <strain evidence="2 3">RCC 1105</strain>
    </source>
</reference>
<dbReference type="OrthoDB" id="10265293at2759"/>
<keyword evidence="1" id="KW-0472">Membrane</keyword>
<dbReference type="AlphaFoldDB" id="K8EAI1"/>
<dbReference type="KEGG" id="bpg:Bathy02g05440"/>
<keyword evidence="1" id="KW-1133">Transmembrane helix</keyword>
<evidence type="ECO:0000313" key="3">
    <source>
        <dbReference type="Proteomes" id="UP000198341"/>
    </source>
</evidence>
<gene>
    <name evidence="2" type="ORF">Bathy02g05440</name>
</gene>
<feature type="transmembrane region" description="Helical" evidence="1">
    <location>
        <begin position="54"/>
        <end position="73"/>
    </location>
</feature>
<evidence type="ECO:0000256" key="1">
    <source>
        <dbReference type="SAM" id="Phobius"/>
    </source>
</evidence>
<keyword evidence="3" id="KW-1185">Reference proteome</keyword>
<sequence>MDKLMKNIAIFSSAFIVVPAGRDIVAPLYGLPLLDDGKMLQLMNPQGKDAQTMMWGLWGINHVFVSILKVIAVRENNQRLMKMLLCTVVPTLYFLVAGNAGMKKAGGDMTGFVIIIALQLVSLTYLAFKSDGRRRSSRKTR</sequence>
<name>K8EAI1_9CHLO</name>
<keyword evidence="1" id="KW-0812">Transmembrane</keyword>
<dbReference type="EMBL" id="FO082277">
    <property type="protein sequence ID" value="CCO14724.1"/>
    <property type="molecule type" value="Genomic_DNA"/>
</dbReference>
<feature type="transmembrane region" description="Helical" evidence="1">
    <location>
        <begin position="80"/>
        <end position="97"/>
    </location>
</feature>